<gene>
    <name evidence="2" type="ORF">Daus18300_001715</name>
</gene>
<accession>A0ABR3XV35</accession>
<proteinExistence type="predicted"/>
<dbReference type="InterPro" id="IPR008922">
    <property type="entry name" value="Di-copper_centre_dom_sf"/>
</dbReference>
<keyword evidence="3" id="KW-1185">Reference proteome</keyword>
<dbReference type="Proteomes" id="UP001583177">
    <property type="component" value="Unassembled WGS sequence"/>
</dbReference>
<evidence type="ECO:0000256" key="1">
    <source>
        <dbReference type="SAM" id="SignalP"/>
    </source>
</evidence>
<dbReference type="EMBL" id="JAWRVE010000009">
    <property type="protein sequence ID" value="KAL1879876.1"/>
    <property type="molecule type" value="Genomic_DNA"/>
</dbReference>
<feature type="chain" id="PRO_5047325861" evidence="1">
    <location>
        <begin position="17"/>
        <end position="118"/>
    </location>
</feature>
<dbReference type="SUPFAM" id="SSF48056">
    <property type="entry name" value="Di-copper centre-containing domain"/>
    <property type="match status" value="1"/>
</dbReference>
<comment type="caution">
    <text evidence="2">The sequence shown here is derived from an EMBL/GenBank/DDBJ whole genome shotgun (WGS) entry which is preliminary data.</text>
</comment>
<sequence>MLIRALLFALAPATQAWTPEPTDATDALAVESLSNLLDVSENGTLAKYLATANVSEVCAKDQVKVRKEYSNMSEQEKLDYVGAIKCLMDAPGITPTDAAPGVRSRYDDFVATHVNQTK</sequence>
<organism evidence="2 3">
    <name type="scientific">Diaporthe australafricana</name>
    <dbReference type="NCBI Taxonomy" id="127596"/>
    <lineage>
        <taxon>Eukaryota</taxon>
        <taxon>Fungi</taxon>
        <taxon>Dikarya</taxon>
        <taxon>Ascomycota</taxon>
        <taxon>Pezizomycotina</taxon>
        <taxon>Sordariomycetes</taxon>
        <taxon>Sordariomycetidae</taxon>
        <taxon>Diaporthales</taxon>
        <taxon>Diaporthaceae</taxon>
        <taxon>Diaporthe</taxon>
    </lineage>
</organism>
<keyword evidence="1" id="KW-0732">Signal</keyword>
<evidence type="ECO:0000313" key="2">
    <source>
        <dbReference type="EMBL" id="KAL1879876.1"/>
    </source>
</evidence>
<evidence type="ECO:0000313" key="3">
    <source>
        <dbReference type="Proteomes" id="UP001583177"/>
    </source>
</evidence>
<reference evidence="2 3" key="1">
    <citation type="journal article" date="2024" name="IMA Fungus">
        <title>IMA Genome - F19 : A genome assembly and annotation guide to empower mycologists, including annotated draft genome sequences of Ceratocystis pirilliformis, Diaporthe australafricana, Fusarium ophioides, Paecilomyces lecythidis, and Sporothrix stenoceras.</title>
        <authorList>
            <person name="Aylward J."/>
            <person name="Wilson A.M."/>
            <person name="Visagie C.M."/>
            <person name="Spraker J."/>
            <person name="Barnes I."/>
            <person name="Buitendag C."/>
            <person name="Ceriani C."/>
            <person name="Del Mar Angel L."/>
            <person name="du Plessis D."/>
            <person name="Fuchs T."/>
            <person name="Gasser K."/>
            <person name="Kramer D."/>
            <person name="Li W."/>
            <person name="Munsamy K."/>
            <person name="Piso A."/>
            <person name="Price J.L."/>
            <person name="Sonnekus B."/>
            <person name="Thomas C."/>
            <person name="van der Nest A."/>
            <person name="van Dijk A."/>
            <person name="van Heerden A."/>
            <person name="van Vuuren N."/>
            <person name="Yilmaz N."/>
            <person name="Duong T.A."/>
            <person name="van der Merwe N.A."/>
            <person name="Wingfield M.J."/>
            <person name="Wingfield B.D."/>
        </authorList>
    </citation>
    <scope>NUCLEOTIDE SEQUENCE [LARGE SCALE GENOMIC DNA]</scope>
    <source>
        <strain evidence="2 3">CMW 18300</strain>
    </source>
</reference>
<dbReference type="Gene3D" id="1.10.1280.10">
    <property type="entry name" value="Di-copper center containing domain from catechol oxidase"/>
    <property type="match status" value="1"/>
</dbReference>
<protein>
    <submittedName>
        <fullName evidence="2">Uncharacterized protein</fullName>
    </submittedName>
</protein>
<name>A0ABR3XV35_9PEZI</name>
<feature type="signal peptide" evidence="1">
    <location>
        <begin position="1"/>
        <end position="16"/>
    </location>
</feature>